<evidence type="ECO:0000259" key="4">
    <source>
        <dbReference type="PROSITE" id="PS01124"/>
    </source>
</evidence>
<dbReference type="GO" id="GO:0003700">
    <property type="term" value="F:DNA-binding transcription factor activity"/>
    <property type="evidence" value="ECO:0007669"/>
    <property type="project" value="InterPro"/>
</dbReference>
<dbReference type="SUPFAM" id="SSF46689">
    <property type="entry name" value="Homeodomain-like"/>
    <property type="match status" value="1"/>
</dbReference>
<evidence type="ECO:0000313" key="6">
    <source>
        <dbReference type="Proteomes" id="UP000027980"/>
    </source>
</evidence>
<keyword evidence="3" id="KW-0804">Transcription</keyword>
<reference evidence="5 6" key="1">
    <citation type="submission" date="2014-07" db="EMBL/GenBank/DDBJ databases">
        <title>Complete genome sequence of a moderately halophilic bacterium Terribacillus aidingensis MP602, isolated from Cryptomeria fortunei in Tianmu mountain in China.</title>
        <authorList>
            <person name="Wang Y."/>
            <person name="Lu P."/>
            <person name="Zhang L."/>
        </authorList>
    </citation>
    <scope>NUCLEOTIDE SEQUENCE [LARGE SCALE GENOMIC DNA]</scope>
    <source>
        <strain evidence="5 6">MP602</strain>
    </source>
</reference>
<evidence type="ECO:0000256" key="3">
    <source>
        <dbReference type="ARBA" id="ARBA00023163"/>
    </source>
</evidence>
<gene>
    <name evidence="5" type="ORF">GZ22_16015</name>
</gene>
<feature type="domain" description="HTH araC/xylS-type" evidence="4">
    <location>
        <begin position="159"/>
        <end position="256"/>
    </location>
</feature>
<dbReference type="RefSeq" id="WP_038564367.1">
    <property type="nucleotide sequence ID" value="NZ_CP008876.1"/>
</dbReference>
<keyword evidence="1" id="KW-0805">Transcription regulation</keyword>
<accession>A0A075LUB0</accession>
<dbReference type="HOGENOM" id="CLU_000445_88_16_9"/>
<dbReference type="Pfam" id="PF12833">
    <property type="entry name" value="HTH_18"/>
    <property type="match status" value="1"/>
</dbReference>
<dbReference type="AlphaFoldDB" id="A0A075LUB0"/>
<dbReference type="Pfam" id="PF02311">
    <property type="entry name" value="AraC_binding"/>
    <property type="match status" value="1"/>
</dbReference>
<keyword evidence="2" id="KW-0238">DNA-binding</keyword>
<dbReference type="SUPFAM" id="SSF51215">
    <property type="entry name" value="Regulatory protein AraC"/>
    <property type="match status" value="1"/>
</dbReference>
<dbReference type="Proteomes" id="UP000027980">
    <property type="component" value="Chromosome"/>
</dbReference>
<dbReference type="InterPro" id="IPR018060">
    <property type="entry name" value="HTH_AraC"/>
</dbReference>
<evidence type="ECO:0000256" key="2">
    <source>
        <dbReference type="ARBA" id="ARBA00023125"/>
    </source>
</evidence>
<dbReference type="SMART" id="SM00342">
    <property type="entry name" value="HTH_ARAC"/>
    <property type="match status" value="1"/>
</dbReference>
<dbReference type="PANTHER" id="PTHR46796">
    <property type="entry name" value="HTH-TYPE TRANSCRIPTIONAL ACTIVATOR RHAS-RELATED"/>
    <property type="match status" value="1"/>
</dbReference>
<protein>
    <submittedName>
        <fullName evidence="5">AraC family transcriptional regulator</fullName>
    </submittedName>
</protein>
<dbReference type="KEGG" id="tap:GZ22_16015"/>
<name>A0A075LUB0_9BACI</name>
<dbReference type="OrthoDB" id="183331at2"/>
<organism evidence="5 6">
    <name type="scientific">Terribacillus saccharophilus</name>
    <dbReference type="NCBI Taxonomy" id="361277"/>
    <lineage>
        <taxon>Bacteria</taxon>
        <taxon>Bacillati</taxon>
        <taxon>Bacillota</taxon>
        <taxon>Bacilli</taxon>
        <taxon>Bacillales</taxon>
        <taxon>Bacillaceae</taxon>
        <taxon>Terribacillus</taxon>
    </lineage>
</organism>
<dbReference type="InterPro" id="IPR009057">
    <property type="entry name" value="Homeodomain-like_sf"/>
</dbReference>
<evidence type="ECO:0000256" key="1">
    <source>
        <dbReference type="ARBA" id="ARBA00023015"/>
    </source>
</evidence>
<dbReference type="InterPro" id="IPR050204">
    <property type="entry name" value="AraC_XylS_family_regulators"/>
</dbReference>
<evidence type="ECO:0000313" key="5">
    <source>
        <dbReference type="EMBL" id="AIF67988.1"/>
    </source>
</evidence>
<dbReference type="InterPro" id="IPR037923">
    <property type="entry name" value="HTH-like"/>
</dbReference>
<dbReference type="Gene3D" id="1.10.10.60">
    <property type="entry name" value="Homeodomain-like"/>
    <property type="match status" value="2"/>
</dbReference>
<dbReference type="InterPro" id="IPR003313">
    <property type="entry name" value="AraC-bd"/>
</dbReference>
<dbReference type="GO" id="GO:0043565">
    <property type="term" value="F:sequence-specific DNA binding"/>
    <property type="evidence" value="ECO:0007669"/>
    <property type="project" value="InterPro"/>
</dbReference>
<dbReference type="PROSITE" id="PS01124">
    <property type="entry name" value="HTH_ARAC_FAMILY_2"/>
    <property type="match status" value="1"/>
</dbReference>
<sequence length="258" mass="29559">MEKFIYKKSAGITALSASMKEFTYKKHAHREYAMGVTLRGIQQYNLDGHKQLSYPNGVMLFNPEQTHDGMAHDETGLDYVMLYLEPELLQEITGQKELIRFADPIVYDAGLKRKVLNLSHAILNEKEEAYCSELAVSFTDTLARTDLDTSCRKDNSLVMKAKDIIHSNLQGVLKLDEICDELQLSKYKFIRLFNNHTGISPYQYFLNSKVQQAKQIIEKHKDIYEAVAACGFVDLAHLNKHFKSVYGITAHDYVLNIR</sequence>
<proteinExistence type="predicted"/>
<dbReference type="EMBL" id="CP008876">
    <property type="protein sequence ID" value="AIF67988.1"/>
    <property type="molecule type" value="Genomic_DNA"/>
</dbReference>
<dbReference type="GeneID" id="34220919"/>